<gene>
    <name evidence="2" type="ORF">EZS28_054108</name>
</gene>
<dbReference type="Proteomes" id="UP000324800">
    <property type="component" value="Unassembled WGS sequence"/>
</dbReference>
<dbReference type="EMBL" id="SNRW01044194">
    <property type="protein sequence ID" value="KAA6325143.1"/>
    <property type="molecule type" value="Genomic_DNA"/>
</dbReference>
<dbReference type="AlphaFoldDB" id="A0A5J4QX64"/>
<accession>A0A5J4QX64</accession>
<protein>
    <submittedName>
        <fullName evidence="2">Uncharacterized protein</fullName>
    </submittedName>
</protein>
<evidence type="ECO:0000313" key="3">
    <source>
        <dbReference type="Proteomes" id="UP000324800"/>
    </source>
</evidence>
<comment type="caution">
    <text evidence="2">The sequence shown here is derived from an EMBL/GenBank/DDBJ whole genome shotgun (WGS) entry which is preliminary data.</text>
</comment>
<evidence type="ECO:0000256" key="1">
    <source>
        <dbReference type="SAM" id="Phobius"/>
    </source>
</evidence>
<feature type="non-terminal residue" evidence="2">
    <location>
        <position position="1"/>
    </location>
</feature>
<reference evidence="2 3" key="1">
    <citation type="submission" date="2019-03" db="EMBL/GenBank/DDBJ databases">
        <title>Single cell metagenomics reveals metabolic interactions within the superorganism composed of flagellate Streblomastix strix and complex community of Bacteroidetes bacteria on its surface.</title>
        <authorList>
            <person name="Treitli S.C."/>
            <person name="Kolisko M."/>
            <person name="Husnik F."/>
            <person name="Keeling P."/>
            <person name="Hampl V."/>
        </authorList>
    </citation>
    <scope>NUCLEOTIDE SEQUENCE [LARGE SCALE GENOMIC DNA]</scope>
    <source>
        <strain evidence="2">ST1C</strain>
    </source>
</reference>
<feature type="transmembrane region" description="Helical" evidence="1">
    <location>
        <begin position="205"/>
        <end position="226"/>
    </location>
</feature>
<sequence length="227" mass="25592">ESKPLEPLWRILGILNSAQVVVNVSNPDGKIIFHIGGQRMIPKYLSVKIFELRDKTQEEIDQEQKGIYYKYNKNNLKPLNVHSSQSLITLQHQKDNKQQISINTNLKIKQKLLLDQTNEIIYPPEDGSSIPIQIEGEIENEQKATFEMNDGSWLNYKKKIYAALISNDRNIFTGRDGIDIQDDSNAIVILEVIIEEEQKEEGKGFPIGAIVGIAVGALATIAVIIII</sequence>
<keyword evidence="1" id="KW-0472">Membrane</keyword>
<evidence type="ECO:0000313" key="2">
    <source>
        <dbReference type="EMBL" id="KAA6325143.1"/>
    </source>
</evidence>
<feature type="non-terminal residue" evidence="2">
    <location>
        <position position="227"/>
    </location>
</feature>
<keyword evidence="1" id="KW-1133">Transmembrane helix</keyword>
<organism evidence="2 3">
    <name type="scientific">Streblomastix strix</name>
    <dbReference type="NCBI Taxonomy" id="222440"/>
    <lineage>
        <taxon>Eukaryota</taxon>
        <taxon>Metamonada</taxon>
        <taxon>Preaxostyla</taxon>
        <taxon>Oxymonadida</taxon>
        <taxon>Streblomastigidae</taxon>
        <taxon>Streblomastix</taxon>
    </lineage>
</organism>
<proteinExistence type="predicted"/>
<name>A0A5J4QX64_9EUKA</name>
<keyword evidence="1" id="KW-0812">Transmembrane</keyword>